<keyword evidence="3" id="KW-0963">Cytoplasm</keyword>
<protein>
    <recommendedName>
        <fullName evidence="2">Stage 0 sporulation protein A homolog</fullName>
    </recommendedName>
</protein>
<dbReference type="InterPro" id="IPR018062">
    <property type="entry name" value="HTH_AraC-typ_CS"/>
</dbReference>
<evidence type="ECO:0000313" key="13">
    <source>
        <dbReference type="EMBL" id="AWY99297.1"/>
    </source>
</evidence>
<evidence type="ECO:0000313" key="14">
    <source>
        <dbReference type="Proteomes" id="UP000250003"/>
    </source>
</evidence>
<dbReference type="Proteomes" id="UP000250003">
    <property type="component" value="Chromosome"/>
</dbReference>
<dbReference type="InterPro" id="IPR020449">
    <property type="entry name" value="Tscrpt_reg_AraC-type_HTH"/>
</dbReference>
<evidence type="ECO:0000256" key="3">
    <source>
        <dbReference type="ARBA" id="ARBA00022490"/>
    </source>
</evidence>
<accession>A0A2Z4UEA6</accession>
<dbReference type="PANTHER" id="PTHR42713">
    <property type="entry name" value="HISTIDINE KINASE-RELATED"/>
    <property type="match status" value="1"/>
</dbReference>
<dbReference type="SUPFAM" id="SSF46689">
    <property type="entry name" value="Homeodomain-like"/>
    <property type="match status" value="2"/>
</dbReference>
<feature type="domain" description="Response regulatory" evidence="12">
    <location>
        <begin position="3"/>
        <end position="121"/>
    </location>
</feature>
<dbReference type="SMART" id="SM00448">
    <property type="entry name" value="REC"/>
    <property type="match status" value="1"/>
</dbReference>
<keyword evidence="14" id="KW-1185">Reference proteome</keyword>
<proteinExistence type="predicted"/>
<evidence type="ECO:0000256" key="5">
    <source>
        <dbReference type="ARBA" id="ARBA00023012"/>
    </source>
</evidence>
<dbReference type="OrthoDB" id="9794370at2"/>
<evidence type="ECO:0000256" key="7">
    <source>
        <dbReference type="ARBA" id="ARBA00023125"/>
    </source>
</evidence>
<keyword evidence="8" id="KW-0804">Transcription</keyword>
<evidence type="ECO:0000259" key="12">
    <source>
        <dbReference type="PROSITE" id="PS50110"/>
    </source>
</evidence>
<reference evidence="14" key="1">
    <citation type="submission" date="2018-06" db="EMBL/GenBank/DDBJ databases">
        <title>Description of Blautia argi sp. nov., a new anaerobic isolated from dog feces.</title>
        <authorList>
            <person name="Chang Y.-H."/>
            <person name="Paek J."/>
            <person name="Shin Y."/>
        </authorList>
    </citation>
    <scope>NUCLEOTIDE SEQUENCE [LARGE SCALE GENOMIC DNA]</scope>
    <source>
        <strain evidence="14">KCTC 15426</strain>
    </source>
</reference>
<dbReference type="EMBL" id="CP030280">
    <property type="protein sequence ID" value="AWY99297.1"/>
    <property type="molecule type" value="Genomic_DNA"/>
</dbReference>
<dbReference type="KEGG" id="blau:DQQ01_15525"/>
<dbReference type="Gene3D" id="1.10.10.60">
    <property type="entry name" value="Homeodomain-like"/>
    <property type="match status" value="2"/>
</dbReference>
<dbReference type="InterPro" id="IPR009057">
    <property type="entry name" value="Homeodomain-like_sf"/>
</dbReference>
<dbReference type="SUPFAM" id="SSF52172">
    <property type="entry name" value="CheY-like"/>
    <property type="match status" value="1"/>
</dbReference>
<dbReference type="PRINTS" id="PR00032">
    <property type="entry name" value="HTHARAC"/>
</dbReference>
<dbReference type="Pfam" id="PF00072">
    <property type="entry name" value="Response_reg"/>
    <property type="match status" value="1"/>
</dbReference>
<comment type="subcellular location">
    <subcellularLocation>
        <location evidence="1">Cytoplasm</location>
    </subcellularLocation>
</comment>
<evidence type="ECO:0000256" key="10">
    <source>
        <dbReference type="PROSITE-ProRule" id="PRU00169"/>
    </source>
</evidence>
<dbReference type="InterPro" id="IPR001789">
    <property type="entry name" value="Sig_transdc_resp-reg_receiver"/>
</dbReference>
<dbReference type="PROSITE" id="PS00041">
    <property type="entry name" value="HTH_ARAC_FAMILY_1"/>
    <property type="match status" value="1"/>
</dbReference>
<dbReference type="RefSeq" id="WP_111920738.1">
    <property type="nucleotide sequence ID" value="NZ_CP030280.1"/>
</dbReference>
<dbReference type="GO" id="GO:0000160">
    <property type="term" value="P:phosphorelay signal transduction system"/>
    <property type="evidence" value="ECO:0007669"/>
    <property type="project" value="UniProtKB-KW"/>
</dbReference>
<evidence type="ECO:0000259" key="11">
    <source>
        <dbReference type="PROSITE" id="PS01124"/>
    </source>
</evidence>
<gene>
    <name evidence="13" type="ORF">DQQ01_15525</name>
</gene>
<evidence type="ECO:0000256" key="4">
    <source>
        <dbReference type="ARBA" id="ARBA00022553"/>
    </source>
</evidence>
<evidence type="ECO:0000256" key="6">
    <source>
        <dbReference type="ARBA" id="ARBA00023015"/>
    </source>
</evidence>
<dbReference type="InterPro" id="IPR011006">
    <property type="entry name" value="CheY-like_superfamily"/>
</dbReference>
<keyword evidence="5" id="KW-0902">Two-component regulatory system</keyword>
<dbReference type="SMART" id="SM00342">
    <property type="entry name" value="HTH_ARAC"/>
    <property type="match status" value="1"/>
</dbReference>
<evidence type="ECO:0000256" key="1">
    <source>
        <dbReference type="ARBA" id="ARBA00004496"/>
    </source>
</evidence>
<name>A0A2Z4UEA6_9FIRM</name>
<dbReference type="InterPro" id="IPR018060">
    <property type="entry name" value="HTH_AraC"/>
</dbReference>
<feature type="domain" description="HTH araC/xylS-type" evidence="11">
    <location>
        <begin position="440"/>
        <end position="538"/>
    </location>
</feature>
<keyword evidence="7" id="KW-0238">DNA-binding</keyword>
<dbReference type="InterPro" id="IPR051552">
    <property type="entry name" value="HptR"/>
</dbReference>
<evidence type="ECO:0000256" key="8">
    <source>
        <dbReference type="ARBA" id="ARBA00023163"/>
    </source>
</evidence>
<dbReference type="AlphaFoldDB" id="A0A2Z4UEA6"/>
<dbReference type="PROSITE" id="PS01124">
    <property type="entry name" value="HTH_ARAC_FAMILY_2"/>
    <property type="match status" value="1"/>
</dbReference>
<dbReference type="Pfam" id="PF12833">
    <property type="entry name" value="HTH_18"/>
    <property type="match status" value="1"/>
</dbReference>
<evidence type="ECO:0000256" key="2">
    <source>
        <dbReference type="ARBA" id="ARBA00018672"/>
    </source>
</evidence>
<dbReference type="GO" id="GO:0043565">
    <property type="term" value="F:sequence-specific DNA binding"/>
    <property type="evidence" value="ECO:0007669"/>
    <property type="project" value="InterPro"/>
</dbReference>
<comment type="function">
    <text evidence="9">May play the central regulatory role in sporulation. It may be an element of the effector pathway responsible for the activation of sporulation genes in response to nutritional stress. Spo0A may act in concert with spo0H (a sigma factor) to control the expression of some genes that are critical to the sporulation process.</text>
</comment>
<dbReference type="GO" id="GO:0003700">
    <property type="term" value="F:DNA-binding transcription factor activity"/>
    <property type="evidence" value="ECO:0007669"/>
    <property type="project" value="InterPro"/>
</dbReference>
<feature type="modified residue" description="4-aspartylphosphate" evidence="10">
    <location>
        <position position="55"/>
    </location>
</feature>
<evidence type="ECO:0000256" key="9">
    <source>
        <dbReference type="ARBA" id="ARBA00024867"/>
    </source>
</evidence>
<keyword evidence="6" id="KW-0805">Transcription regulation</keyword>
<keyword evidence="4 10" id="KW-0597">Phosphoprotein</keyword>
<dbReference type="GO" id="GO:0005737">
    <property type="term" value="C:cytoplasm"/>
    <property type="evidence" value="ECO:0007669"/>
    <property type="project" value="UniProtKB-SubCell"/>
</dbReference>
<organism evidence="13 14">
    <name type="scientific">Blautia argi</name>
    <dbReference type="NCBI Taxonomy" id="1912897"/>
    <lineage>
        <taxon>Bacteria</taxon>
        <taxon>Bacillati</taxon>
        <taxon>Bacillota</taxon>
        <taxon>Clostridia</taxon>
        <taxon>Lachnospirales</taxon>
        <taxon>Lachnospiraceae</taxon>
        <taxon>Blautia</taxon>
    </lineage>
</organism>
<dbReference type="PANTHER" id="PTHR42713:SF3">
    <property type="entry name" value="TRANSCRIPTIONAL REGULATORY PROTEIN HPTR"/>
    <property type="match status" value="1"/>
</dbReference>
<dbReference type="Gene3D" id="3.40.50.2300">
    <property type="match status" value="1"/>
</dbReference>
<dbReference type="CDD" id="cd17536">
    <property type="entry name" value="REC_YesN-like"/>
    <property type="match status" value="1"/>
</dbReference>
<sequence>MYKLLIVDDEPLVQVGLKSMLNWNTLHIEICGIAGNGQEALDLIARLKPHIVIADIRMPVMSGLDLVRKCREQTGELPVFIMLTSYEEFEYAREALRYHVAEYLVKLELTPESLESAVKAAQIRVDTAIKKQDSSALFSKTEPTPAFDLQTLQDRFYIRLLNNLFENEEEFSRQSEELQICLNSPCYAAAHLELLSTDTSDTNAAQQLTLYNSTLQMFHKIMGKFFPCQIISLDLRYWAVIFSLDNTNDKETISFLRNAFRETAQMLHNYYNVTILAAVGRLLKQPENLSSSYRDAKQLSTQLTPKNPLLFFDELPKHQTLRNVFDMTLFREPLRKAFDEFDEDALHGVFLSIFDLFESSSPPYTQVMDAASNILHLTLTLLSDGADIATKIFSAEPDGYRSLYRQTSVNQIISYMEKLDSGLCHIFQEQKKDYKNHIVTNVKRYISAHIGEHLTLQNVADAFSISPNYLSQLFKKYNDTGFNEYCTQMKVEKAKQLLRNENQKVYEVSEALGFESAFYFSKVFKKATGMAPKDYQNHIL</sequence>
<dbReference type="PROSITE" id="PS50110">
    <property type="entry name" value="RESPONSE_REGULATORY"/>
    <property type="match status" value="1"/>
</dbReference>